<protein>
    <submittedName>
        <fullName evidence="2">Uncharacterized protein</fullName>
    </submittedName>
</protein>
<feature type="compositionally biased region" description="Basic and acidic residues" evidence="1">
    <location>
        <begin position="243"/>
        <end position="257"/>
    </location>
</feature>
<accession>A0A6J4SU50</accession>
<feature type="compositionally biased region" description="Basic residues" evidence="1">
    <location>
        <begin position="281"/>
        <end position="292"/>
    </location>
</feature>
<feature type="region of interest" description="Disordered" evidence="1">
    <location>
        <begin position="1"/>
        <end position="308"/>
    </location>
</feature>
<feature type="compositionally biased region" description="Basic and acidic residues" evidence="1">
    <location>
        <begin position="196"/>
        <end position="219"/>
    </location>
</feature>
<feature type="compositionally biased region" description="Basic residues" evidence="1">
    <location>
        <begin position="65"/>
        <end position="81"/>
    </location>
</feature>
<organism evidence="2">
    <name type="scientific">uncultured Solirubrobacteraceae bacterium</name>
    <dbReference type="NCBI Taxonomy" id="1162706"/>
    <lineage>
        <taxon>Bacteria</taxon>
        <taxon>Bacillati</taxon>
        <taxon>Actinomycetota</taxon>
        <taxon>Thermoleophilia</taxon>
        <taxon>Solirubrobacterales</taxon>
        <taxon>Solirubrobacteraceae</taxon>
        <taxon>environmental samples</taxon>
    </lineage>
</organism>
<gene>
    <name evidence="2" type="ORF">AVDCRST_MAG67-2387</name>
</gene>
<feature type="compositionally biased region" description="Basic and acidic residues" evidence="1">
    <location>
        <begin position="17"/>
        <end position="26"/>
    </location>
</feature>
<evidence type="ECO:0000256" key="1">
    <source>
        <dbReference type="SAM" id="MobiDB-lite"/>
    </source>
</evidence>
<feature type="compositionally biased region" description="Basic and acidic residues" evidence="1">
    <location>
        <begin position="39"/>
        <end position="64"/>
    </location>
</feature>
<feature type="compositionally biased region" description="Low complexity" evidence="1">
    <location>
        <begin position="1"/>
        <end position="16"/>
    </location>
</feature>
<feature type="compositionally biased region" description="Basic residues" evidence="1">
    <location>
        <begin position="258"/>
        <end position="269"/>
    </location>
</feature>
<reference evidence="2" key="1">
    <citation type="submission" date="2020-02" db="EMBL/GenBank/DDBJ databases">
        <authorList>
            <person name="Meier V. D."/>
        </authorList>
    </citation>
    <scope>NUCLEOTIDE SEQUENCE</scope>
    <source>
        <strain evidence="2">AVDCRST_MAG67</strain>
    </source>
</reference>
<feature type="compositionally biased region" description="Low complexity" evidence="1">
    <location>
        <begin position="172"/>
        <end position="185"/>
    </location>
</feature>
<dbReference type="EMBL" id="CADCVQ010000094">
    <property type="protein sequence ID" value="CAA9505480.1"/>
    <property type="molecule type" value="Genomic_DNA"/>
</dbReference>
<feature type="compositionally biased region" description="Basic residues" evidence="1">
    <location>
        <begin position="133"/>
        <end position="144"/>
    </location>
</feature>
<feature type="non-terminal residue" evidence="2">
    <location>
        <position position="1"/>
    </location>
</feature>
<sequence length="308" mass="34006">GADACLAGARAGAERPAGGHDRRCRQGDTAVGDAAWQGHAERRGDDLHVSVRHDHALRRHDACGRRRSRNHAKGRVRRRHGACAGDDLSRPARRAQSQRDGRGRRPHISHAPAAARPDAGRDPQSRPVPPSGRPRRHAHRHRQRQAPGRPAGEPVPVHAGLPARGQPAAHEPPGAVRVPAAVGPAHDAVPRRRPGPRGDRQPDRDPRGDSPRLDEHEQAARPQGRHRSLLRHGSAGAAGGAVRDPDAASRRLADDLRRHRARFARRRVALRQARPDPPRRPVPRVRLDRRRQLRVERWAHGEDQPDLL</sequence>
<feature type="compositionally biased region" description="Basic and acidic residues" evidence="1">
    <location>
        <begin position="293"/>
        <end position="308"/>
    </location>
</feature>
<dbReference type="AlphaFoldDB" id="A0A6J4SU50"/>
<evidence type="ECO:0000313" key="2">
    <source>
        <dbReference type="EMBL" id="CAA9505480.1"/>
    </source>
</evidence>
<name>A0A6J4SU50_9ACTN</name>
<feature type="non-terminal residue" evidence="2">
    <location>
        <position position="308"/>
    </location>
</feature>
<proteinExistence type="predicted"/>